<dbReference type="AlphaFoldDB" id="A0A368QMM8"/>
<proteinExistence type="predicted"/>
<keyword evidence="2" id="KW-0732">Signal</keyword>
<name>A0A368QMM8_SETIT</name>
<reference evidence="3" key="2">
    <citation type="submission" date="2015-07" db="EMBL/GenBank/DDBJ databases">
        <authorList>
            <person name="Noorani M."/>
        </authorList>
    </citation>
    <scope>NUCLEOTIDE SEQUENCE</scope>
    <source>
        <strain evidence="3">Yugu1</strain>
    </source>
</reference>
<evidence type="ECO:0000256" key="2">
    <source>
        <dbReference type="SAM" id="SignalP"/>
    </source>
</evidence>
<reference evidence="3" key="1">
    <citation type="journal article" date="2012" name="Nat. Biotechnol.">
        <title>Reference genome sequence of the model plant Setaria.</title>
        <authorList>
            <person name="Bennetzen J.L."/>
            <person name="Schmutz J."/>
            <person name="Wang H."/>
            <person name="Percifield R."/>
            <person name="Hawkins J."/>
            <person name="Pontaroli A.C."/>
            <person name="Estep M."/>
            <person name="Feng L."/>
            <person name="Vaughn J.N."/>
            <person name="Grimwood J."/>
            <person name="Jenkins J."/>
            <person name="Barry K."/>
            <person name="Lindquist E."/>
            <person name="Hellsten U."/>
            <person name="Deshpande S."/>
            <person name="Wang X."/>
            <person name="Wu X."/>
            <person name="Mitros T."/>
            <person name="Triplett J."/>
            <person name="Yang X."/>
            <person name="Ye C.Y."/>
            <person name="Mauro-Herrera M."/>
            <person name="Wang L."/>
            <person name="Li P."/>
            <person name="Sharma M."/>
            <person name="Sharma R."/>
            <person name="Ronald P.C."/>
            <person name="Panaud O."/>
            <person name="Kellogg E.A."/>
            <person name="Brutnell T.P."/>
            <person name="Doust A.N."/>
            <person name="Tuskan G.A."/>
            <person name="Rokhsar D."/>
            <person name="Devos K.M."/>
        </authorList>
    </citation>
    <scope>NUCLEOTIDE SEQUENCE [LARGE SCALE GENOMIC DNA]</scope>
    <source>
        <strain evidence="3">Yugu1</strain>
    </source>
</reference>
<evidence type="ECO:0000256" key="1">
    <source>
        <dbReference type="SAM" id="MobiDB-lite"/>
    </source>
</evidence>
<sequence>MQYLCLWCLCSSHCPIGTISLLMEPFGLAMQVQWVQRSCWVERVQRRSSTKVVTGSSTPWIGCKSQVNHCRSILSSIISPGHPTPPASVAAAEVSPFDQPEKCRVPCLKEKHDQRVAIIPQSDPQAKIPEVEAPTELPAT</sequence>
<feature type="chain" id="PRO_5017057954" evidence="2">
    <location>
        <begin position="30"/>
        <end position="140"/>
    </location>
</feature>
<feature type="region of interest" description="Disordered" evidence="1">
    <location>
        <begin position="118"/>
        <end position="140"/>
    </location>
</feature>
<organism evidence="3">
    <name type="scientific">Setaria italica</name>
    <name type="common">Foxtail millet</name>
    <name type="synonym">Panicum italicum</name>
    <dbReference type="NCBI Taxonomy" id="4555"/>
    <lineage>
        <taxon>Eukaryota</taxon>
        <taxon>Viridiplantae</taxon>
        <taxon>Streptophyta</taxon>
        <taxon>Embryophyta</taxon>
        <taxon>Tracheophyta</taxon>
        <taxon>Spermatophyta</taxon>
        <taxon>Magnoliopsida</taxon>
        <taxon>Liliopsida</taxon>
        <taxon>Poales</taxon>
        <taxon>Poaceae</taxon>
        <taxon>PACMAD clade</taxon>
        <taxon>Panicoideae</taxon>
        <taxon>Panicodae</taxon>
        <taxon>Paniceae</taxon>
        <taxon>Cenchrinae</taxon>
        <taxon>Setaria</taxon>
    </lineage>
</organism>
<gene>
    <name evidence="3" type="ORF">SETIT_3G367500v2</name>
</gene>
<evidence type="ECO:0000313" key="3">
    <source>
        <dbReference type="EMBL" id="RCV19227.1"/>
    </source>
</evidence>
<accession>A0A368QMM8</accession>
<dbReference type="EMBL" id="CM003530">
    <property type="protein sequence ID" value="RCV19227.1"/>
    <property type="molecule type" value="Genomic_DNA"/>
</dbReference>
<feature type="signal peptide" evidence="2">
    <location>
        <begin position="1"/>
        <end position="29"/>
    </location>
</feature>
<protein>
    <submittedName>
        <fullName evidence="3">Uncharacterized protein</fullName>
    </submittedName>
</protein>